<dbReference type="OrthoDB" id="532576at2"/>
<organism evidence="1 2">
    <name type="scientific">Fulvimonas soli</name>
    <dbReference type="NCBI Taxonomy" id="155197"/>
    <lineage>
        <taxon>Bacteria</taxon>
        <taxon>Pseudomonadati</taxon>
        <taxon>Pseudomonadota</taxon>
        <taxon>Gammaproteobacteria</taxon>
        <taxon>Lysobacterales</taxon>
        <taxon>Rhodanobacteraceae</taxon>
        <taxon>Fulvimonas</taxon>
    </lineage>
</organism>
<name>A0A316I368_9GAMM</name>
<dbReference type="EMBL" id="QGHC01000007">
    <property type="protein sequence ID" value="PWK86823.1"/>
    <property type="molecule type" value="Genomic_DNA"/>
</dbReference>
<evidence type="ECO:0008006" key="3">
    <source>
        <dbReference type="Google" id="ProtNLM"/>
    </source>
</evidence>
<sequence length="154" mass="16303">MNAHGGRAIAALATLAMLGAVVAGLAVIGSPAQQRRQRLDERLIADLRTLALGIQNYWDQHKALPATLAELHPRAGTDVDPVSGTPYGYAVTGPGSFRLCAVFALPSPVEDMPADGFSATLDWRHPAGAHCFDGDVHATPKAPLETMRPGLFIR</sequence>
<protein>
    <recommendedName>
        <fullName evidence="3">Type II secretory pathway pseudopilin PulG</fullName>
    </recommendedName>
</protein>
<keyword evidence="2" id="KW-1185">Reference proteome</keyword>
<gene>
    <name evidence="1" type="ORF">C7456_107214</name>
</gene>
<dbReference type="AlphaFoldDB" id="A0A316I368"/>
<reference evidence="1 2" key="1">
    <citation type="submission" date="2018-05" db="EMBL/GenBank/DDBJ databases">
        <title>Genomic Encyclopedia of Type Strains, Phase IV (KMG-IV): sequencing the most valuable type-strain genomes for metagenomic binning, comparative biology and taxonomic classification.</title>
        <authorList>
            <person name="Goeker M."/>
        </authorList>
    </citation>
    <scope>NUCLEOTIDE SEQUENCE [LARGE SCALE GENOMIC DNA]</scope>
    <source>
        <strain evidence="1 2">DSM 14263</strain>
    </source>
</reference>
<evidence type="ECO:0000313" key="2">
    <source>
        <dbReference type="Proteomes" id="UP000245812"/>
    </source>
</evidence>
<evidence type="ECO:0000313" key="1">
    <source>
        <dbReference type="EMBL" id="PWK86823.1"/>
    </source>
</evidence>
<dbReference type="RefSeq" id="WP_109723814.1">
    <property type="nucleotide sequence ID" value="NZ_MSZV01000014.1"/>
</dbReference>
<comment type="caution">
    <text evidence="1">The sequence shown here is derived from an EMBL/GenBank/DDBJ whole genome shotgun (WGS) entry which is preliminary data.</text>
</comment>
<dbReference type="Proteomes" id="UP000245812">
    <property type="component" value="Unassembled WGS sequence"/>
</dbReference>
<proteinExistence type="predicted"/>
<accession>A0A316I368</accession>